<gene>
    <name evidence="2" type="ORF">O6P43_023774</name>
</gene>
<comment type="caution">
    <text evidence="2">The sequence shown here is derived from an EMBL/GenBank/DDBJ whole genome shotgun (WGS) entry which is preliminary data.</text>
</comment>
<sequence>MATGAADGILRCVYEGCISGYDTGIQRRPYHRNCSCALHSKSRKNCTHGSPRCNNVTYPIRRAWSEGCLALMASSVNSSPSTSPANAMVGGRPQLGLYRNHEEDEEDHKILF</sequence>
<dbReference type="PANTHER" id="PTHR35121:SF2">
    <property type="entry name" value="SWIM-TYPE DOMAIN-CONTAINING PROTEIN"/>
    <property type="match status" value="1"/>
</dbReference>
<accession>A0AAD7LFX6</accession>
<feature type="compositionally biased region" description="Basic and acidic residues" evidence="1">
    <location>
        <begin position="99"/>
        <end position="112"/>
    </location>
</feature>
<keyword evidence="3" id="KW-1185">Reference proteome</keyword>
<evidence type="ECO:0000313" key="3">
    <source>
        <dbReference type="Proteomes" id="UP001163823"/>
    </source>
</evidence>
<organism evidence="2 3">
    <name type="scientific">Quillaja saponaria</name>
    <name type="common">Soap bark tree</name>
    <dbReference type="NCBI Taxonomy" id="32244"/>
    <lineage>
        <taxon>Eukaryota</taxon>
        <taxon>Viridiplantae</taxon>
        <taxon>Streptophyta</taxon>
        <taxon>Embryophyta</taxon>
        <taxon>Tracheophyta</taxon>
        <taxon>Spermatophyta</taxon>
        <taxon>Magnoliopsida</taxon>
        <taxon>eudicotyledons</taxon>
        <taxon>Gunneridae</taxon>
        <taxon>Pentapetalae</taxon>
        <taxon>rosids</taxon>
        <taxon>fabids</taxon>
        <taxon>Fabales</taxon>
        <taxon>Quillajaceae</taxon>
        <taxon>Quillaja</taxon>
    </lineage>
</organism>
<dbReference type="PANTHER" id="PTHR35121">
    <property type="entry name" value="HOMEODOMAIN PROTEIN 8, PUTATIVE-RELATED"/>
    <property type="match status" value="1"/>
</dbReference>
<evidence type="ECO:0000256" key="1">
    <source>
        <dbReference type="SAM" id="MobiDB-lite"/>
    </source>
</evidence>
<dbReference type="Proteomes" id="UP001163823">
    <property type="component" value="Chromosome 9"/>
</dbReference>
<dbReference type="AlphaFoldDB" id="A0AAD7LFX6"/>
<dbReference type="KEGG" id="qsa:O6P43_023774"/>
<reference evidence="2" key="1">
    <citation type="journal article" date="2023" name="Science">
        <title>Elucidation of the pathway for biosynthesis of saponin adjuvants from the soapbark tree.</title>
        <authorList>
            <person name="Reed J."/>
            <person name="Orme A."/>
            <person name="El-Demerdash A."/>
            <person name="Owen C."/>
            <person name="Martin L.B.B."/>
            <person name="Misra R.C."/>
            <person name="Kikuchi S."/>
            <person name="Rejzek M."/>
            <person name="Martin A.C."/>
            <person name="Harkess A."/>
            <person name="Leebens-Mack J."/>
            <person name="Louveau T."/>
            <person name="Stephenson M.J."/>
            <person name="Osbourn A."/>
        </authorList>
    </citation>
    <scope>NUCLEOTIDE SEQUENCE</scope>
    <source>
        <strain evidence="2">S10</strain>
    </source>
</reference>
<proteinExistence type="predicted"/>
<evidence type="ECO:0000313" key="2">
    <source>
        <dbReference type="EMBL" id="KAJ7957471.1"/>
    </source>
</evidence>
<name>A0AAD7LFX6_QUISA</name>
<feature type="compositionally biased region" description="Low complexity" evidence="1">
    <location>
        <begin position="78"/>
        <end position="87"/>
    </location>
</feature>
<dbReference type="EMBL" id="JARAOO010000009">
    <property type="protein sequence ID" value="KAJ7957471.1"/>
    <property type="molecule type" value="Genomic_DNA"/>
</dbReference>
<protein>
    <submittedName>
        <fullName evidence="2">Zinc finger, SWIM-type</fullName>
    </submittedName>
</protein>
<feature type="region of interest" description="Disordered" evidence="1">
    <location>
        <begin position="78"/>
        <end position="112"/>
    </location>
</feature>